<keyword evidence="11 12" id="KW-0804">Transcription</keyword>
<feature type="zinc finger region" description="CHC2-type" evidence="12">
    <location>
        <begin position="37"/>
        <end position="61"/>
    </location>
</feature>
<dbReference type="InterPro" id="IPR002694">
    <property type="entry name" value="Znf_CHC2"/>
</dbReference>
<comment type="domain">
    <text evidence="12">Contains an N-terminal zinc-binding domain, a central core domain that contains the primase activity, and a C-terminal DnaB-binding domain.</text>
</comment>
<dbReference type="RefSeq" id="WP_289545416.1">
    <property type="nucleotide sequence ID" value="NZ_JAUDDZ010000011.1"/>
</dbReference>
<dbReference type="PIRSF" id="PIRSF002811">
    <property type="entry name" value="DnaG"/>
    <property type="match status" value="1"/>
</dbReference>
<keyword evidence="5 12" id="KW-0235">DNA replication</keyword>
<keyword evidence="9" id="KW-0460">Magnesium</keyword>
<proteinExistence type="inferred from homology"/>
<dbReference type="Pfam" id="PF10410">
    <property type="entry name" value="DnaB_bind"/>
    <property type="match status" value="1"/>
</dbReference>
<dbReference type="InterPro" id="IPR050219">
    <property type="entry name" value="DnaG_primase"/>
</dbReference>
<evidence type="ECO:0000256" key="2">
    <source>
        <dbReference type="ARBA" id="ARBA00022515"/>
    </source>
</evidence>
<keyword evidence="2 12" id="KW-0639">Primosome</keyword>
<feature type="domain" description="Toprim" evidence="15">
    <location>
        <begin position="252"/>
        <end position="344"/>
    </location>
</feature>
<evidence type="ECO:0000256" key="12">
    <source>
        <dbReference type="HAMAP-Rule" id="MF_00974"/>
    </source>
</evidence>
<evidence type="ECO:0000256" key="10">
    <source>
        <dbReference type="ARBA" id="ARBA00023125"/>
    </source>
</evidence>
<evidence type="ECO:0000256" key="7">
    <source>
        <dbReference type="ARBA" id="ARBA00022771"/>
    </source>
</evidence>
<comment type="cofactor">
    <cofactor evidence="12 13">
        <name>Zn(2+)</name>
        <dbReference type="ChEBI" id="CHEBI:29105"/>
    </cofactor>
    <text evidence="12 13">Binds 1 zinc ion per monomer.</text>
</comment>
<dbReference type="SUPFAM" id="SSF56731">
    <property type="entry name" value="DNA primase core"/>
    <property type="match status" value="1"/>
</dbReference>
<keyword evidence="17" id="KW-1185">Reference proteome</keyword>
<comment type="function">
    <text evidence="12 13">RNA polymerase that catalyzes the synthesis of short RNA molecules used as primers for DNA polymerase during DNA replication.</text>
</comment>
<evidence type="ECO:0000256" key="13">
    <source>
        <dbReference type="PIRNR" id="PIRNR002811"/>
    </source>
</evidence>
<dbReference type="NCBIfam" id="TIGR01391">
    <property type="entry name" value="dnaG"/>
    <property type="match status" value="1"/>
</dbReference>
<gene>
    <name evidence="12 16" type="primary">dnaG</name>
    <name evidence="16" type="ORF">QUW28_07865</name>
</gene>
<dbReference type="InterPro" id="IPR006171">
    <property type="entry name" value="TOPRIM_dom"/>
</dbReference>
<keyword evidence="3 12" id="KW-0808">Transferase</keyword>
<sequence>MITDEDRERVRAATDLVQLVQETVPLQPRGQEFWGCCPFHGEKTPSFHIIPSTQVWHCFGCGEGGDVFSYVMKRENLSFPESIRYLADRAGIEIHDTQDGRQRGTKRSRLIDVCEETAAFYHTMLMRGKDARPRTYFASRGMGGAVCRTYRLGFAPGRGALVSHLSSHGFTPQEMVDANVAMRRSNGGLADRFFDRVMFPIFDEQGRCIAFGGRIMGQGEPKYLNTAETPLFHKKRNLYGFNWAKEHIVAQAEAIVVEGYTDAIACWEAGIGNVVATLGTALTEHHVKTLTRFAKRIVYLFDGDAAGQKAAERAIQFIERDSMDLRCVVLPDGQDPMEFISAHGGDALRERISAAEPLMDFVFRKLEDRSDISTPGGRTKALQDACRLIYPLRRSYMIDSYYIQIADRLGLDLDAVRSAAGRVFRDVQREEEVSSRRERERAAARERVEASRGGSAGWRETMRGSSNAPRRGASPAPDFVDGADEVDVPVDYVPADAYDDATAAQSARQQAATMPVLTDLERRSIAGERELLSLLTSYPDVFRPFAERITEIDWVDPRHEAIAWAVLATPEGTEPVQVMDAARAVCPEAAQLVSAGTIAVTSSHPTEVNIGFLLDTLELYTVRRRLRASQAKLRQDRSLAAEDRRALTIQATKDAARVHELERAVEGVADPFRLLDGEGASES</sequence>
<keyword evidence="1 12" id="KW-0240">DNA-directed RNA polymerase</keyword>
<comment type="subunit">
    <text evidence="12">Monomer. Interacts with DnaB.</text>
</comment>
<keyword evidence="7 12" id="KW-0863">Zinc-finger</keyword>
<dbReference type="EMBL" id="JAUDDZ010000011">
    <property type="protein sequence ID" value="MDM8275404.1"/>
    <property type="molecule type" value="Genomic_DNA"/>
</dbReference>
<comment type="similarity">
    <text evidence="12 13">Belongs to the DnaG primase family.</text>
</comment>
<dbReference type="InterPro" id="IPR036977">
    <property type="entry name" value="DNA_primase_Znf_CHC2"/>
</dbReference>
<dbReference type="Pfam" id="PF01807">
    <property type="entry name" value="Zn_ribbon_DnaG"/>
    <property type="match status" value="1"/>
</dbReference>
<evidence type="ECO:0000256" key="3">
    <source>
        <dbReference type="ARBA" id="ARBA00022679"/>
    </source>
</evidence>
<dbReference type="InterPro" id="IPR030846">
    <property type="entry name" value="DnaG_bac"/>
</dbReference>
<evidence type="ECO:0000313" key="17">
    <source>
        <dbReference type="Proteomes" id="UP001529421"/>
    </source>
</evidence>
<accession>A0ABT7VAI3</accession>
<feature type="region of interest" description="Disordered" evidence="14">
    <location>
        <begin position="428"/>
        <end position="481"/>
    </location>
</feature>
<evidence type="ECO:0000256" key="14">
    <source>
        <dbReference type="SAM" id="MobiDB-lite"/>
    </source>
</evidence>
<dbReference type="SMART" id="SM00400">
    <property type="entry name" value="ZnF_CHCC"/>
    <property type="match status" value="1"/>
</dbReference>
<evidence type="ECO:0000256" key="6">
    <source>
        <dbReference type="ARBA" id="ARBA00022723"/>
    </source>
</evidence>
<protein>
    <recommendedName>
        <fullName evidence="12 13">DNA primase</fullName>
        <ecNumber evidence="12">2.7.7.101</ecNumber>
    </recommendedName>
</protein>
<dbReference type="EC" id="2.7.7.101" evidence="12"/>
<reference evidence="16 17" key="2">
    <citation type="submission" date="2023-06" db="EMBL/GenBank/DDBJ databases">
        <authorList>
            <person name="Zeman M."/>
            <person name="Kubasova T."/>
            <person name="Jahodarova E."/>
            <person name="Nykrynova M."/>
            <person name="Rychlik I."/>
        </authorList>
    </citation>
    <scope>NUCLEOTIDE SEQUENCE [LARGE SCALE GENOMIC DNA]</scope>
    <source>
        <strain evidence="16 17">154_Feed</strain>
    </source>
</reference>
<dbReference type="SMART" id="SM00493">
    <property type="entry name" value="TOPRIM"/>
    <property type="match status" value="1"/>
</dbReference>
<dbReference type="InterPro" id="IPR019475">
    <property type="entry name" value="DNA_primase_DnaB-bd"/>
</dbReference>
<dbReference type="Gene3D" id="3.40.1360.10">
    <property type="match status" value="1"/>
</dbReference>
<evidence type="ECO:0000256" key="1">
    <source>
        <dbReference type="ARBA" id="ARBA00022478"/>
    </source>
</evidence>
<dbReference type="InterPro" id="IPR013264">
    <property type="entry name" value="DNAG_N"/>
</dbReference>
<organism evidence="16 17">
    <name type="scientific">Enorma phocaeensis</name>
    <dbReference type="NCBI Taxonomy" id="1871019"/>
    <lineage>
        <taxon>Bacteria</taxon>
        <taxon>Bacillati</taxon>
        <taxon>Actinomycetota</taxon>
        <taxon>Coriobacteriia</taxon>
        <taxon>Coriobacteriales</taxon>
        <taxon>Coriobacteriaceae</taxon>
        <taxon>Enorma</taxon>
    </lineage>
</organism>
<evidence type="ECO:0000256" key="8">
    <source>
        <dbReference type="ARBA" id="ARBA00022833"/>
    </source>
</evidence>
<dbReference type="Proteomes" id="UP001529421">
    <property type="component" value="Unassembled WGS sequence"/>
</dbReference>
<evidence type="ECO:0000259" key="15">
    <source>
        <dbReference type="PROSITE" id="PS50880"/>
    </source>
</evidence>
<dbReference type="PROSITE" id="PS50880">
    <property type="entry name" value="TOPRIM"/>
    <property type="match status" value="1"/>
</dbReference>
<keyword evidence="4 12" id="KW-0548">Nucleotidyltransferase</keyword>
<keyword evidence="8 12" id="KW-0862">Zinc</keyword>
<dbReference type="HAMAP" id="MF_00974">
    <property type="entry name" value="DNA_primase_DnaG"/>
    <property type="match status" value="1"/>
</dbReference>
<dbReference type="Gene3D" id="3.90.580.10">
    <property type="entry name" value="Zinc finger, CHC2-type domain"/>
    <property type="match status" value="1"/>
</dbReference>
<dbReference type="InterPro" id="IPR037068">
    <property type="entry name" value="DNA_primase_core_N_sf"/>
</dbReference>
<dbReference type="InterPro" id="IPR034151">
    <property type="entry name" value="TOPRIM_DnaG_bac"/>
</dbReference>
<name>A0ABT7VAI3_9ACTN</name>
<dbReference type="CDD" id="cd03364">
    <property type="entry name" value="TOPRIM_DnaG_primases"/>
    <property type="match status" value="1"/>
</dbReference>
<dbReference type="PANTHER" id="PTHR30313:SF2">
    <property type="entry name" value="DNA PRIMASE"/>
    <property type="match status" value="1"/>
</dbReference>
<dbReference type="SUPFAM" id="SSF57783">
    <property type="entry name" value="Zinc beta-ribbon"/>
    <property type="match status" value="1"/>
</dbReference>
<evidence type="ECO:0000256" key="11">
    <source>
        <dbReference type="ARBA" id="ARBA00023163"/>
    </source>
</evidence>
<keyword evidence="10 12" id="KW-0238">DNA-binding</keyword>
<evidence type="ECO:0000313" key="16">
    <source>
        <dbReference type="EMBL" id="MDM8275404.1"/>
    </source>
</evidence>
<dbReference type="Pfam" id="PF08275">
    <property type="entry name" value="DNAG_N"/>
    <property type="match status" value="1"/>
</dbReference>
<evidence type="ECO:0000256" key="4">
    <source>
        <dbReference type="ARBA" id="ARBA00022695"/>
    </source>
</evidence>
<feature type="compositionally biased region" description="Basic and acidic residues" evidence="14">
    <location>
        <begin position="428"/>
        <end position="450"/>
    </location>
</feature>
<evidence type="ECO:0000256" key="5">
    <source>
        <dbReference type="ARBA" id="ARBA00022705"/>
    </source>
</evidence>
<keyword evidence="6 12" id="KW-0479">Metal-binding</keyword>
<dbReference type="InterPro" id="IPR006295">
    <property type="entry name" value="DNA_primase_DnaG"/>
</dbReference>
<reference evidence="17" key="1">
    <citation type="submission" date="2023-06" db="EMBL/GenBank/DDBJ databases">
        <title>Identification and characterization of horizontal gene transfer across gut microbiota members of farm animals based on homology search.</title>
        <authorList>
            <person name="Zeman M."/>
            <person name="Kubasova T."/>
            <person name="Jahodarova E."/>
            <person name="Nykrynova M."/>
            <person name="Rychlik I."/>
        </authorList>
    </citation>
    <scope>NUCLEOTIDE SEQUENCE [LARGE SCALE GENOMIC DNA]</scope>
    <source>
        <strain evidence="17">154_Feed</strain>
    </source>
</reference>
<evidence type="ECO:0000256" key="9">
    <source>
        <dbReference type="ARBA" id="ARBA00022842"/>
    </source>
</evidence>
<dbReference type="Pfam" id="PF13155">
    <property type="entry name" value="Toprim_2"/>
    <property type="match status" value="1"/>
</dbReference>
<dbReference type="PANTHER" id="PTHR30313">
    <property type="entry name" value="DNA PRIMASE"/>
    <property type="match status" value="1"/>
</dbReference>
<comment type="caution">
    <text evidence="16">The sequence shown here is derived from an EMBL/GenBank/DDBJ whole genome shotgun (WGS) entry which is preliminary data.</text>
</comment>
<comment type="catalytic activity">
    <reaction evidence="12">
        <text>ssDNA + n NTP = ssDNA/pppN(pN)n-1 hybrid + (n-1) diphosphate.</text>
        <dbReference type="EC" id="2.7.7.101"/>
    </reaction>
</comment>
<dbReference type="Gene3D" id="3.90.980.10">
    <property type="entry name" value="DNA primase, catalytic core, N-terminal domain"/>
    <property type="match status" value="1"/>
</dbReference>